<dbReference type="InterPro" id="IPR055342">
    <property type="entry name" value="MreC_beta-barrel_core"/>
</dbReference>
<feature type="region of interest" description="Disordered" evidence="5">
    <location>
        <begin position="1"/>
        <end position="52"/>
    </location>
</feature>
<evidence type="ECO:0000256" key="4">
    <source>
        <dbReference type="ARBA" id="ARBA00032089"/>
    </source>
</evidence>
<evidence type="ECO:0000256" key="1">
    <source>
        <dbReference type="ARBA" id="ARBA00009369"/>
    </source>
</evidence>
<dbReference type="Gene3D" id="2.40.10.350">
    <property type="entry name" value="Rod shape-determining protein MreC, domain 2"/>
    <property type="match status" value="1"/>
</dbReference>
<organism evidence="7 8">
    <name type="scientific">Nocardioides acrostichi</name>
    <dbReference type="NCBI Taxonomy" id="2784339"/>
    <lineage>
        <taxon>Bacteria</taxon>
        <taxon>Bacillati</taxon>
        <taxon>Actinomycetota</taxon>
        <taxon>Actinomycetes</taxon>
        <taxon>Propionibacteriales</taxon>
        <taxon>Nocardioidaceae</taxon>
        <taxon>Nocardioides</taxon>
    </lineage>
</organism>
<dbReference type="InterPro" id="IPR007221">
    <property type="entry name" value="MreC"/>
</dbReference>
<dbReference type="PANTHER" id="PTHR34138">
    <property type="entry name" value="CELL SHAPE-DETERMINING PROTEIN MREC"/>
    <property type="match status" value="1"/>
</dbReference>
<evidence type="ECO:0000313" key="7">
    <source>
        <dbReference type="EMBL" id="MBF4160318.1"/>
    </source>
</evidence>
<dbReference type="EMBL" id="JADIVZ010000001">
    <property type="protein sequence ID" value="MBF4160318.1"/>
    <property type="molecule type" value="Genomic_DNA"/>
</dbReference>
<dbReference type="AlphaFoldDB" id="A0A930UT15"/>
<accession>A0A930UT15</accession>
<feature type="domain" description="Rod shape-determining protein MreC beta-barrel core" evidence="6">
    <location>
        <begin position="175"/>
        <end position="321"/>
    </location>
</feature>
<dbReference type="InterPro" id="IPR042177">
    <property type="entry name" value="Cell/Rod_1"/>
</dbReference>
<evidence type="ECO:0000256" key="5">
    <source>
        <dbReference type="SAM" id="MobiDB-lite"/>
    </source>
</evidence>
<dbReference type="Gene3D" id="2.40.10.340">
    <property type="entry name" value="Rod shape-determining protein MreC, domain 1"/>
    <property type="match status" value="1"/>
</dbReference>
<evidence type="ECO:0000256" key="3">
    <source>
        <dbReference type="ARBA" id="ARBA00022960"/>
    </source>
</evidence>
<evidence type="ECO:0000256" key="2">
    <source>
        <dbReference type="ARBA" id="ARBA00013855"/>
    </source>
</evidence>
<sequence>MTDLLERPSSATPPSRPPRGSGRGRRSRLARAERRERRWHLGGLGSSGERPQPSRSLLVALVLASATLATLDLSTGSHSPLEPVRGAVADVVGPFESGTSTIVRPLAGVPDWFRSRSTLSDQVDALTQENQQLRSELNAAPYDANRLAEYDKLTAAASDLGTSLLPARVIGYGPAQSFSSTVTLDAGSDAGLRPDMTVVNGDGLVGRILRTSRSTSTVLLITDPDSTVGARVGDTLAMGFLRGRGVLGDDGRLDLELVDDSAVPARADTVVTWGSTGGAPYVAGVPIGRVTHVYSSVRETSQRIVVDPYVDFGALDVVGVVVPTGTQSDRALIGADGELGGQSAAGEAR</sequence>
<comment type="similarity">
    <text evidence="1">Belongs to the MreC family.</text>
</comment>
<evidence type="ECO:0000313" key="8">
    <source>
        <dbReference type="Proteomes" id="UP000656804"/>
    </source>
</evidence>
<name>A0A930UT15_9ACTN</name>
<protein>
    <recommendedName>
        <fullName evidence="2">Cell shape-determining protein MreC</fullName>
    </recommendedName>
    <alternativeName>
        <fullName evidence="4">Cell shape protein MreC</fullName>
    </alternativeName>
</protein>
<evidence type="ECO:0000259" key="6">
    <source>
        <dbReference type="Pfam" id="PF04085"/>
    </source>
</evidence>
<dbReference type="GO" id="GO:0005886">
    <property type="term" value="C:plasma membrane"/>
    <property type="evidence" value="ECO:0007669"/>
    <property type="project" value="TreeGrafter"/>
</dbReference>
<dbReference type="RefSeq" id="WP_194501563.1">
    <property type="nucleotide sequence ID" value="NZ_JADIVZ010000001.1"/>
</dbReference>
<gene>
    <name evidence="7" type="ORF">ISG29_01360</name>
</gene>
<dbReference type="PANTHER" id="PTHR34138:SF1">
    <property type="entry name" value="CELL SHAPE-DETERMINING PROTEIN MREC"/>
    <property type="match status" value="1"/>
</dbReference>
<dbReference type="Proteomes" id="UP000656804">
    <property type="component" value="Unassembled WGS sequence"/>
</dbReference>
<dbReference type="InterPro" id="IPR042175">
    <property type="entry name" value="Cell/Rod_MreC_2"/>
</dbReference>
<comment type="caution">
    <text evidence="7">The sequence shown here is derived from an EMBL/GenBank/DDBJ whole genome shotgun (WGS) entry which is preliminary data.</text>
</comment>
<reference evidence="7" key="1">
    <citation type="submission" date="2020-11" db="EMBL/GenBank/DDBJ databases">
        <title>Nocardioides sp. CBS4Y-1, whole genome shotgun sequence.</title>
        <authorList>
            <person name="Tuo L."/>
        </authorList>
    </citation>
    <scope>NUCLEOTIDE SEQUENCE</scope>
    <source>
        <strain evidence="7">CBS4Y-1</strain>
    </source>
</reference>
<proteinExistence type="inferred from homology"/>
<keyword evidence="3" id="KW-0133">Cell shape</keyword>
<dbReference type="GO" id="GO:0008360">
    <property type="term" value="P:regulation of cell shape"/>
    <property type="evidence" value="ECO:0007669"/>
    <property type="project" value="UniProtKB-KW"/>
</dbReference>
<keyword evidence="8" id="KW-1185">Reference proteome</keyword>
<dbReference type="Pfam" id="PF04085">
    <property type="entry name" value="MreC"/>
    <property type="match status" value="1"/>
</dbReference>